<dbReference type="GO" id="GO:0009254">
    <property type="term" value="P:peptidoglycan turnover"/>
    <property type="evidence" value="ECO:0007669"/>
    <property type="project" value="TreeGrafter"/>
</dbReference>
<accession>A0A9X1DDN8</accession>
<protein>
    <recommendedName>
        <fullName evidence="3">beta-N-acetylhexosaminidase</fullName>
        <ecNumber evidence="3">3.2.1.52</ecNumber>
    </recommendedName>
</protein>
<comment type="similarity">
    <text evidence="2">Belongs to the glycosyl hydrolase 3 family.</text>
</comment>
<dbReference type="Proteomes" id="UP001138757">
    <property type="component" value="Unassembled WGS sequence"/>
</dbReference>
<dbReference type="GO" id="GO:0005975">
    <property type="term" value="P:carbohydrate metabolic process"/>
    <property type="evidence" value="ECO:0007669"/>
    <property type="project" value="InterPro"/>
</dbReference>
<keyword evidence="8" id="KW-1185">Reference proteome</keyword>
<dbReference type="NCBIfam" id="NF003740">
    <property type="entry name" value="PRK05337.1"/>
    <property type="match status" value="1"/>
</dbReference>
<dbReference type="SUPFAM" id="SSF51445">
    <property type="entry name" value="(Trans)glycosidases"/>
    <property type="match status" value="1"/>
</dbReference>
<dbReference type="InterPro" id="IPR001764">
    <property type="entry name" value="Glyco_hydro_3_N"/>
</dbReference>
<keyword evidence="5 7" id="KW-0326">Glycosidase</keyword>
<reference evidence="7" key="1">
    <citation type="submission" date="2021-05" db="EMBL/GenBank/DDBJ databases">
        <title>Genome of Sphingobium sp. strain.</title>
        <authorList>
            <person name="Fan R."/>
        </authorList>
    </citation>
    <scope>NUCLEOTIDE SEQUENCE</scope>
    <source>
        <strain evidence="7">H33</strain>
    </source>
</reference>
<name>A0A9X1DDN8_9SPHN</name>
<evidence type="ECO:0000256" key="1">
    <source>
        <dbReference type="ARBA" id="ARBA00001231"/>
    </source>
</evidence>
<dbReference type="PANTHER" id="PTHR30480:SF13">
    <property type="entry name" value="BETA-HEXOSAMINIDASE"/>
    <property type="match status" value="1"/>
</dbReference>
<dbReference type="PANTHER" id="PTHR30480">
    <property type="entry name" value="BETA-HEXOSAMINIDASE-RELATED"/>
    <property type="match status" value="1"/>
</dbReference>
<dbReference type="InterPro" id="IPR017853">
    <property type="entry name" value="GH"/>
</dbReference>
<dbReference type="EC" id="3.2.1.52" evidence="3"/>
<dbReference type="InterPro" id="IPR050226">
    <property type="entry name" value="NagZ_Beta-hexosaminidase"/>
</dbReference>
<comment type="caution">
    <text evidence="7">The sequence shown here is derived from an EMBL/GenBank/DDBJ whole genome shotgun (WGS) entry which is preliminary data.</text>
</comment>
<sequence length="338" mass="35749">MKPVIFGLAGETVSDEERALFKACEPAGYILFGRNIRDKAQLRALTDDLRAIAGRDDLFILIDQEGGRVARMSPPVWPAFPAAGAFDALYEIAPSSAIEAARCNARALGAMLREVGITANAAPVLDVRQPGASEVVGDRSFGGEPMRVAALGRATLEGLRAGGVVGCIKHMPGHGRALVDSHKELPHVDASGWDLEMDLAPFRTLNQAPVGMTCHCLYTAWDAQRPASLSPIVIGEIIRGAIGFDGLLLSDDLDMKALNGTPDDLAAGVIEAGCDIALNCWGRMDEMTAIAARLPEISDVSRARLDRAMATIAAGADADWPIERSLATRDALLAKSAA</sequence>
<proteinExistence type="inferred from homology"/>
<organism evidence="7 8">
    <name type="scientific">Sphingobium nicotianae</name>
    <dbReference type="NCBI Taxonomy" id="2782607"/>
    <lineage>
        <taxon>Bacteria</taxon>
        <taxon>Pseudomonadati</taxon>
        <taxon>Pseudomonadota</taxon>
        <taxon>Alphaproteobacteria</taxon>
        <taxon>Sphingomonadales</taxon>
        <taxon>Sphingomonadaceae</taxon>
        <taxon>Sphingobium</taxon>
    </lineage>
</organism>
<dbReference type="Pfam" id="PF00933">
    <property type="entry name" value="Glyco_hydro_3"/>
    <property type="match status" value="1"/>
</dbReference>
<gene>
    <name evidence="7" type="primary">nagZ</name>
    <name evidence="7" type="ORF">KK488_13680</name>
</gene>
<dbReference type="EMBL" id="JAHGAW010000008">
    <property type="protein sequence ID" value="MBT2188000.1"/>
    <property type="molecule type" value="Genomic_DNA"/>
</dbReference>
<dbReference type="InterPro" id="IPR036962">
    <property type="entry name" value="Glyco_hydro_3_N_sf"/>
</dbReference>
<evidence type="ECO:0000256" key="3">
    <source>
        <dbReference type="ARBA" id="ARBA00012663"/>
    </source>
</evidence>
<keyword evidence="4 7" id="KW-0378">Hydrolase</keyword>
<dbReference type="AlphaFoldDB" id="A0A9X1DDN8"/>
<comment type="catalytic activity">
    <reaction evidence="1">
        <text>Hydrolysis of terminal non-reducing N-acetyl-D-hexosamine residues in N-acetyl-beta-D-hexosaminides.</text>
        <dbReference type="EC" id="3.2.1.52"/>
    </reaction>
</comment>
<feature type="domain" description="Glycoside hydrolase family 3 N-terminal" evidence="6">
    <location>
        <begin position="13"/>
        <end position="312"/>
    </location>
</feature>
<evidence type="ECO:0000313" key="7">
    <source>
        <dbReference type="EMBL" id="MBT2188000.1"/>
    </source>
</evidence>
<dbReference type="RefSeq" id="WP_214624242.1">
    <property type="nucleotide sequence ID" value="NZ_JAHGAW010000008.1"/>
</dbReference>
<evidence type="ECO:0000256" key="5">
    <source>
        <dbReference type="ARBA" id="ARBA00023295"/>
    </source>
</evidence>
<evidence type="ECO:0000259" key="6">
    <source>
        <dbReference type="Pfam" id="PF00933"/>
    </source>
</evidence>
<evidence type="ECO:0000256" key="4">
    <source>
        <dbReference type="ARBA" id="ARBA00022801"/>
    </source>
</evidence>
<evidence type="ECO:0000313" key="8">
    <source>
        <dbReference type="Proteomes" id="UP001138757"/>
    </source>
</evidence>
<evidence type="ECO:0000256" key="2">
    <source>
        <dbReference type="ARBA" id="ARBA00005336"/>
    </source>
</evidence>
<dbReference type="GO" id="GO:0004563">
    <property type="term" value="F:beta-N-acetylhexosaminidase activity"/>
    <property type="evidence" value="ECO:0007669"/>
    <property type="project" value="UniProtKB-EC"/>
</dbReference>
<dbReference type="Gene3D" id="3.20.20.300">
    <property type="entry name" value="Glycoside hydrolase, family 3, N-terminal domain"/>
    <property type="match status" value="1"/>
</dbReference>